<sequence length="107" mass="12295">MRKETKKEKDKMFIECIGLMRETIEKMSEKYPLEVVNSALIELGLRMSMIQGGSCHTIRKFAGIMHNIATFGQLMEKDIAKMIKMGQEPDPFDDDWGYSGTKKTMLN</sequence>
<dbReference type="EMBL" id="UINC01074213">
    <property type="protein sequence ID" value="SVC11186.1"/>
    <property type="molecule type" value="Genomic_DNA"/>
</dbReference>
<evidence type="ECO:0000313" key="1">
    <source>
        <dbReference type="EMBL" id="SVC11186.1"/>
    </source>
</evidence>
<proteinExistence type="predicted"/>
<dbReference type="AlphaFoldDB" id="A0A382JH74"/>
<accession>A0A382JH74</accession>
<gene>
    <name evidence="1" type="ORF">METZ01_LOCUS264040</name>
</gene>
<name>A0A382JH74_9ZZZZ</name>
<reference evidence="1" key="1">
    <citation type="submission" date="2018-05" db="EMBL/GenBank/DDBJ databases">
        <authorList>
            <person name="Lanie J.A."/>
            <person name="Ng W.-L."/>
            <person name="Kazmierczak K.M."/>
            <person name="Andrzejewski T.M."/>
            <person name="Davidsen T.M."/>
            <person name="Wayne K.J."/>
            <person name="Tettelin H."/>
            <person name="Glass J.I."/>
            <person name="Rusch D."/>
            <person name="Podicherti R."/>
            <person name="Tsui H.-C.T."/>
            <person name="Winkler M.E."/>
        </authorList>
    </citation>
    <scope>NUCLEOTIDE SEQUENCE</scope>
</reference>
<protein>
    <submittedName>
        <fullName evidence="1">Uncharacterized protein</fullName>
    </submittedName>
</protein>
<organism evidence="1">
    <name type="scientific">marine metagenome</name>
    <dbReference type="NCBI Taxonomy" id="408172"/>
    <lineage>
        <taxon>unclassified sequences</taxon>
        <taxon>metagenomes</taxon>
        <taxon>ecological metagenomes</taxon>
    </lineage>
</organism>